<reference evidence="1" key="1">
    <citation type="submission" date="2023-10" db="EMBL/GenBank/DDBJ databases">
        <authorList>
            <person name="Domelevo Entfellner J.-B."/>
        </authorList>
    </citation>
    <scope>NUCLEOTIDE SEQUENCE</scope>
</reference>
<dbReference type="Proteomes" id="UP001189624">
    <property type="component" value="Chromosome 5"/>
</dbReference>
<sequence length="56" mass="5916">MGPIFLSQAPLSRTTFLVFSPPCVAPSSCPTLSPTLSFPKGPSFLSSTNSTTWVPE</sequence>
<proteinExistence type="predicted"/>
<keyword evidence="2" id="KW-1185">Reference proteome</keyword>
<dbReference type="AlphaFoldDB" id="A0AA86SNH9"/>
<organism evidence="1 2">
    <name type="scientific">Sphenostylis stenocarpa</name>
    <dbReference type="NCBI Taxonomy" id="92480"/>
    <lineage>
        <taxon>Eukaryota</taxon>
        <taxon>Viridiplantae</taxon>
        <taxon>Streptophyta</taxon>
        <taxon>Embryophyta</taxon>
        <taxon>Tracheophyta</taxon>
        <taxon>Spermatophyta</taxon>
        <taxon>Magnoliopsida</taxon>
        <taxon>eudicotyledons</taxon>
        <taxon>Gunneridae</taxon>
        <taxon>Pentapetalae</taxon>
        <taxon>rosids</taxon>
        <taxon>fabids</taxon>
        <taxon>Fabales</taxon>
        <taxon>Fabaceae</taxon>
        <taxon>Papilionoideae</taxon>
        <taxon>50 kb inversion clade</taxon>
        <taxon>NPAAA clade</taxon>
        <taxon>indigoferoid/millettioid clade</taxon>
        <taxon>Phaseoleae</taxon>
        <taxon>Sphenostylis</taxon>
    </lineage>
</organism>
<dbReference type="EMBL" id="OY731402">
    <property type="protein sequence ID" value="CAJ1957704.1"/>
    <property type="molecule type" value="Genomic_DNA"/>
</dbReference>
<name>A0AA86SNH9_9FABA</name>
<accession>A0AA86SNH9</accession>
<gene>
    <name evidence="1" type="ORF">AYBTSS11_LOCUS17343</name>
</gene>
<dbReference type="Gramene" id="rna-AYBTSS11_LOCUS17343">
    <property type="protein sequence ID" value="CAJ1957704.1"/>
    <property type="gene ID" value="gene-AYBTSS11_LOCUS17343"/>
</dbReference>
<evidence type="ECO:0000313" key="2">
    <source>
        <dbReference type="Proteomes" id="UP001189624"/>
    </source>
</evidence>
<evidence type="ECO:0000313" key="1">
    <source>
        <dbReference type="EMBL" id="CAJ1957704.1"/>
    </source>
</evidence>
<protein>
    <submittedName>
        <fullName evidence="1">Uncharacterized protein</fullName>
    </submittedName>
</protein>